<evidence type="ECO:0000256" key="4">
    <source>
        <dbReference type="ARBA" id="ARBA00022801"/>
    </source>
</evidence>
<evidence type="ECO:0000259" key="8">
    <source>
        <dbReference type="Pfam" id="PF01368"/>
    </source>
</evidence>
<organism evidence="11 12">
    <name type="scientific">Acetobacter musti</name>
    <dbReference type="NCBI Taxonomy" id="864732"/>
    <lineage>
        <taxon>Bacteria</taxon>
        <taxon>Pseudomonadati</taxon>
        <taxon>Pseudomonadota</taxon>
        <taxon>Alphaproteobacteria</taxon>
        <taxon>Acetobacterales</taxon>
        <taxon>Acetobacteraceae</taxon>
        <taxon>Acetobacter</taxon>
    </lineage>
</organism>
<evidence type="ECO:0000256" key="7">
    <source>
        <dbReference type="SAM" id="MobiDB-lite"/>
    </source>
</evidence>
<sequence>MRDEALSGDFTAEAPGDTFIGGPSIPPSAFGIESSLSGCRWQWRPGADDPAIARLGSAIAQRYALPEIAGRVMALRGITPDNAASFLNPTLRALMPDPSCLKDMDVAAARLAHAVKIQETVAIFGDYDVDGACSTALLATTLQKLGCTVLTHIPDRMTEGYGPNVPALLSLADKGATLTVCLDCGTAAGDILTCLENRSDVLIIDHHKSEGKLPDVLATVNPNRADCTSQLGNLCAAALTFFTTVATVRELRKSGWFSDQRPEPALLGELDLVALATVCDVMPLTGLNRAFVRQGLRTMAGQLRPGLRLLAEIAGLKTAPSAFALGYTLGPRINAGGRIAEAYLGTRLLTTQDAGEARELAERLDAVNRRRQEVETDILERAMEQAQIQVDQGNAVLMLVGSEWHAGVVGIVASRIKERFNRPALVCAEQEDGQVKGSGRSVPGIDLGAAIIAARENKLLTNGGGHAMAAGFSLSKNFVSDLHDFLNVRLSAACSRPDRAILEIDSALSPRGVSIETAKAIDILAPFGQGNDEPLIALTNLQVVRSDRIGANGNTLRLILAGEGNRNIKALMFRVTDGPTLTALEDKTRPYLNFVGYLRHETWQGREGVTFFVRDVSLATSVN</sequence>
<feature type="domain" description="RecJ OB" evidence="10">
    <location>
        <begin position="504"/>
        <end position="615"/>
    </location>
</feature>
<feature type="coiled-coil region" evidence="6">
    <location>
        <begin position="357"/>
        <end position="389"/>
    </location>
</feature>
<dbReference type="InterPro" id="IPR003156">
    <property type="entry name" value="DHHA1_dom"/>
</dbReference>
<dbReference type="Pfam" id="PF02272">
    <property type="entry name" value="DHHA1"/>
    <property type="match status" value="1"/>
</dbReference>
<evidence type="ECO:0000259" key="10">
    <source>
        <dbReference type="Pfam" id="PF17768"/>
    </source>
</evidence>
<comment type="caution">
    <text evidence="11">The sequence shown here is derived from an EMBL/GenBank/DDBJ whole genome shotgun (WGS) entry which is preliminary data.</text>
</comment>
<dbReference type="Pfam" id="PF17768">
    <property type="entry name" value="RecJ_OB"/>
    <property type="match status" value="1"/>
</dbReference>
<evidence type="ECO:0000259" key="9">
    <source>
        <dbReference type="Pfam" id="PF02272"/>
    </source>
</evidence>
<dbReference type="NCBIfam" id="TIGR00644">
    <property type="entry name" value="recJ"/>
    <property type="match status" value="1"/>
</dbReference>
<feature type="domain" description="DHHA1" evidence="9">
    <location>
        <begin position="396"/>
        <end position="487"/>
    </location>
</feature>
<reference evidence="11 12" key="1">
    <citation type="journal article" date="2020" name="Int. J. Syst. Evol. Microbiol.">
        <title>Novel acetic acid bacteria from cider fermentations: Acetobacter conturbans sp. nov. and Acetobacter fallax sp. nov.</title>
        <authorList>
            <person name="Sombolestani A.S."/>
            <person name="Cleenwerck I."/>
            <person name="Cnockaert M."/>
            <person name="Borremans W."/>
            <person name="Wieme A.D."/>
            <person name="De Vuyst L."/>
            <person name="Vandamme P."/>
        </authorList>
    </citation>
    <scope>NUCLEOTIDE SEQUENCE [LARGE SCALE GENOMIC DNA]</scope>
    <source>
        <strain evidence="11 12">LMG 30640</strain>
    </source>
</reference>
<keyword evidence="6" id="KW-0175">Coiled coil</keyword>
<keyword evidence="12" id="KW-1185">Reference proteome</keyword>
<dbReference type="Proteomes" id="UP000635278">
    <property type="component" value="Unassembled WGS sequence"/>
</dbReference>
<evidence type="ECO:0000256" key="5">
    <source>
        <dbReference type="ARBA" id="ARBA00022839"/>
    </source>
</evidence>
<dbReference type="EMBL" id="WOTB01000021">
    <property type="protein sequence ID" value="NHN85826.1"/>
    <property type="molecule type" value="Genomic_DNA"/>
</dbReference>
<feature type="domain" description="DDH" evidence="8">
    <location>
        <begin position="121"/>
        <end position="243"/>
    </location>
</feature>
<keyword evidence="5 11" id="KW-0269">Exonuclease</keyword>
<comment type="similarity">
    <text evidence="1">Belongs to the RecJ family.</text>
</comment>
<dbReference type="SUPFAM" id="SSF64182">
    <property type="entry name" value="DHH phosphoesterases"/>
    <property type="match status" value="1"/>
</dbReference>
<evidence type="ECO:0000313" key="12">
    <source>
        <dbReference type="Proteomes" id="UP000635278"/>
    </source>
</evidence>
<evidence type="ECO:0000256" key="3">
    <source>
        <dbReference type="ARBA" id="ARBA00022722"/>
    </source>
</evidence>
<dbReference type="PANTHER" id="PTHR30255">
    <property type="entry name" value="SINGLE-STRANDED-DNA-SPECIFIC EXONUCLEASE RECJ"/>
    <property type="match status" value="1"/>
</dbReference>
<dbReference type="InterPro" id="IPR041122">
    <property type="entry name" value="RecJ_OB"/>
</dbReference>
<gene>
    <name evidence="11" type="primary">recJ</name>
    <name evidence="11" type="ORF">GOB93_14415</name>
</gene>
<dbReference type="GO" id="GO:0004527">
    <property type="term" value="F:exonuclease activity"/>
    <property type="evidence" value="ECO:0007669"/>
    <property type="project" value="UniProtKB-KW"/>
</dbReference>
<dbReference type="RefSeq" id="WP_173584221.1">
    <property type="nucleotide sequence ID" value="NZ_WOTB01000021.1"/>
</dbReference>
<name>A0ABX0JRM8_9PROT</name>
<accession>A0ABX0JRM8</accession>
<keyword evidence="3" id="KW-0540">Nuclease</keyword>
<dbReference type="InterPro" id="IPR038763">
    <property type="entry name" value="DHH_sf"/>
</dbReference>
<keyword evidence="4" id="KW-0378">Hydrolase</keyword>
<dbReference type="Pfam" id="PF01368">
    <property type="entry name" value="DHH"/>
    <property type="match status" value="1"/>
</dbReference>
<evidence type="ECO:0000256" key="2">
    <source>
        <dbReference type="ARBA" id="ARBA00019841"/>
    </source>
</evidence>
<dbReference type="InterPro" id="IPR004610">
    <property type="entry name" value="RecJ"/>
</dbReference>
<evidence type="ECO:0000256" key="1">
    <source>
        <dbReference type="ARBA" id="ARBA00005915"/>
    </source>
</evidence>
<dbReference type="InterPro" id="IPR001667">
    <property type="entry name" value="DDH_dom"/>
</dbReference>
<dbReference type="Gene3D" id="3.10.310.30">
    <property type="match status" value="1"/>
</dbReference>
<dbReference type="InterPro" id="IPR051673">
    <property type="entry name" value="SSDNA_exonuclease_RecJ"/>
</dbReference>
<feature type="region of interest" description="Disordered" evidence="7">
    <location>
        <begin position="1"/>
        <end position="21"/>
    </location>
</feature>
<dbReference type="Gene3D" id="3.90.1640.30">
    <property type="match status" value="1"/>
</dbReference>
<evidence type="ECO:0000256" key="6">
    <source>
        <dbReference type="SAM" id="Coils"/>
    </source>
</evidence>
<proteinExistence type="inferred from homology"/>
<dbReference type="PANTHER" id="PTHR30255:SF2">
    <property type="entry name" value="SINGLE-STRANDED-DNA-SPECIFIC EXONUCLEASE RECJ"/>
    <property type="match status" value="1"/>
</dbReference>
<evidence type="ECO:0000313" key="11">
    <source>
        <dbReference type="EMBL" id="NHN85826.1"/>
    </source>
</evidence>
<protein>
    <recommendedName>
        <fullName evidence="2">Single-stranded-DNA-specific exonuclease RecJ</fullName>
    </recommendedName>
</protein>